<keyword evidence="2" id="KW-1185">Reference proteome</keyword>
<dbReference type="Proteomes" id="UP001205612">
    <property type="component" value="Unassembled WGS sequence"/>
</dbReference>
<organism evidence="1 2">
    <name type="scientific">Streptomyces pyxinicus</name>
    <dbReference type="NCBI Taxonomy" id="2970331"/>
    <lineage>
        <taxon>Bacteria</taxon>
        <taxon>Bacillati</taxon>
        <taxon>Actinomycetota</taxon>
        <taxon>Actinomycetes</taxon>
        <taxon>Kitasatosporales</taxon>
        <taxon>Streptomycetaceae</taxon>
        <taxon>Streptomyces</taxon>
    </lineage>
</organism>
<comment type="caution">
    <text evidence="1">The sequence shown here is derived from an EMBL/GenBank/DDBJ whole genome shotgun (WGS) entry which is preliminary data.</text>
</comment>
<proteinExistence type="predicted"/>
<evidence type="ECO:0000313" key="2">
    <source>
        <dbReference type="Proteomes" id="UP001205612"/>
    </source>
</evidence>
<gene>
    <name evidence="1" type="ORF">NX794_19405</name>
</gene>
<protein>
    <submittedName>
        <fullName evidence="1">Uncharacterized protein</fullName>
    </submittedName>
</protein>
<accession>A0ABT2B4B5</accession>
<dbReference type="RefSeq" id="WP_258779845.1">
    <property type="nucleotide sequence ID" value="NZ_JANUGP010000014.1"/>
</dbReference>
<evidence type="ECO:0000313" key="1">
    <source>
        <dbReference type="EMBL" id="MCS0603364.1"/>
    </source>
</evidence>
<name>A0ABT2B4B5_9ACTN</name>
<dbReference type="EMBL" id="JANUGP010000014">
    <property type="protein sequence ID" value="MCS0603364.1"/>
    <property type="molecule type" value="Genomic_DNA"/>
</dbReference>
<sequence length="415" mass="46144">MRQDQHVATGADARELDRITAAHAAHGGGRYRLWLDERAGMLLVEPPGTGDGTGGTAEPQRIPLRSASCPRLLTELTSATLARLAAPADAYRTRPEADRDIGALVQLFRVQLARMRTEHPDPAGLVRAVHAQLGRAGDEQQAARRSAFLGWYLTETYGDDAPGRDRAERDLGLDTEDGMELDPDGDLVRGAVRGWARYREEVRGRVPGPLLTSVPWDWKSRATHWYYEFRALDRPLTERQRLELRAELPGAEVTSDSVVLDRWSGYDERPSSKVVEDVVRRYVDAGLHFDQCGTRTLWLRLPAASGALVAAYEGGFGVTGTVDGDDLVLRLHREESDGELSYVYHDPGPWLEELLPLRAELARGDVRALAIAWRAANETSRFRRAPQPPPMPDGLDEDELSPHLHALIRLLEEVP</sequence>
<reference evidence="1 2" key="1">
    <citation type="submission" date="2022-08" db="EMBL/GenBank/DDBJ databases">
        <authorList>
            <person name="Somphong A."/>
            <person name="Phongsopitanun W."/>
        </authorList>
    </citation>
    <scope>NUCLEOTIDE SEQUENCE [LARGE SCALE GENOMIC DNA]</scope>
    <source>
        <strain evidence="1 2">LP11</strain>
    </source>
</reference>